<keyword evidence="1" id="KW-0812">Transmembrane</keyword>
<feature type="transmembrane region" description="Helical" evidence="1">
    <location>
        <begin position="89"/>
        <end position="110"/>
    </location>
</feature>
<evidence type="ECO:0000313" key="2">
    <source>
        <dbReference type="EMBL" id="KRT95623.1"/>
    </source>
</evidence>
<gene>
    <name evidence="2" type="ORF">AB447_200475</name>
    <name evidence="3" type="ORF">P8828_06485</name>
</gene>
<keyword evidence="1" id="KW-0472">Membrane</keyword>
<evidence type="ECO:0000256" key="1">
    <source>
        <dbReference type="SAM" id="Phobius"/>
    </source>
</evidence>
<reference evidence="2" key="2">
    <citation type="submission" date="2015-10" db="EMBL/GenBank/DDBJ databases">
        <authorList>
            <person name="Gilbert D.G."/>
        </authorList>
    </citation>
    <scope>NUCLEOTIDE SEQUENCE</scope>
    <source>
        <strain evidence="2">GO-13</strain>
    </source>
</reference>
<protein>
    <submittedName>
        <fullName evidence="3">YndM family protein</fullName>
    </submittedName>
</protein>
<dbReference type="InterPro" id="IPR019649">
    <property type="entry name" value="DUF2512"/>
</dbReference>
<proteinExistence type="predicted"/>
<dbReference type="OrthoDB" id="2111682at2"/>
<dbReference type="Pfam" id="PF10710">
    <property type="entry name" value="DUF2512"/>
    <property type="match status" value="1"/>
</dbReference>
<keyword evidence="5" id="KW-1185">Reference proteome</keyword>
<sequence>MEHVKALAIKGIMTIVILYLVLGLGFGFSFGHTLLITVVLGAVSYLLGDLFILPKTSNITATLADLGVAFLVVWLLSRTMGVEGGPSALAAFFAAVAMSVGEYIFHFYMMNKNLGFFNHRQMETRTD</sequence>
<evidence type="ECO:0000313" key="5">
    <source>
        <dbReference type="Proteomes" id="UP001341297"/>
    </source>
</evidence>
<keyword evidence="1" id="KW-1133">Transmembrane helix</keyword>
<dbReference type="AlphaFoldDB" id="A0A0T6BVF1"/>
<feature type="transmembrane region" description="Helical" evidence="1">
    <location>
        <begin position="59"/>
        <end position="77"/>
    </location>
</feature>
<dbReference type="EMBL" id="JARRTL010000007">
    <property type="protein sequence ID" value="MEC0484497.1"/>
    <property type="molecule type" value="Genomic_DNA"/>
</dbReference>
<dbReference type="RefSeq" id="WP_048354498.1">
    <property type="nucleotide sequence ID" value="NZ_CP023481.1"/>
</dbReference>
<evidence type="ECO:0000313" key="3">
    <source>
        <dbReference type="EMBL" id="MEC0484497.1"/>
    </source>
</evidence>
<reference evidence="3 5" key="3">
    <citation type="submission" date="2023-03" db="EMBL/GenBank/DDBJ databases">
        <title>Agriculturally important microbes genome sequencing.</title>
        <authorList>
            <person name="Dunlap C."/>
        </authorList>
    </citation>
    <scope>NUCLEOTIDE SEQUENCE [LARGE SCALE GENOMIC DNA]</scope>
    <source>
        <strain evidence="3 5">CBP-3203</strain>
    </source>
</reference>
<comment type="caution">
    <text evidence="2">The sequence shown here is derived from an EMBL/GenBank/DDBJ whole genome shotgun (WGS) entry which is preliminary data.</text>
</comment>
<dbReference type="EMBL" id="LECW02000001">
    <property type="protein sequence ID" value="KRT95623.1"/>
    <property type="molecule type" value="Genomic_DNA"/>
</dbReference>
<dbReference type="STRING" id="1664069.BGLY_0272"/>
<dbReference type="Proteomes" id="UP001341297">
    <property type="component" value="Unassembled WGS sequence"/>
</dbReference>
<name>A0A0T6BVF1_9BACI</name>
<evidence type="ECO:0000313" key="4">
    <source>
        <dbReference type="Proteomes" id="UP000036168"/>
    </source>
</evidence>
<dbReference type="Proteomes" id="UP000036168">
    <property type="component" value="Unassembled WGS sequence"/>
</dbReference>
<reference evidence="2 4" key="1">
    <citation type="journal article" date="2015" name="Int. J. Syst. Evol. Microbiol.">
        <title>Bacillus glycinifermentans sp. nov., isolated from fermented soybean paste.</title>
        <authorList>
            <person name="Kim S.J."/>
            <person name="Dunlap C.A."/>
            <person name="Kwon S.W."/>
            <person name="Rooney A.P."/>
        </authorList>
    </citation>
    <scope>NUCLEOTIDE SEQUENCE [LARGE SCALE GENOMIC DNA]</scope>
    <source>
        <strain evidence="2 4">GO-13</strain>
    </source>
</reference>
<feature type="transmembrane region" description="Helical" evidence="1">
    <location>
        <begin position="7"/>
        <end position="28"/>
    </location>
</feature>
<feature type="transmembrane region" description="Helical" evidence="1">
    <location>
        <begin position="34"/>
        <end position="52"/>
    </location>
</feature>
<organism evidence="2 4">
    <name type="scientific">Bacillus glycinifermentans</name>
    <dbReference type="NCBI Taxonomy" id="1664069"/>
    <lineage>
        <taxon>Bacteria</taxon>
        <taxon>Bacillati</taxon>
        <taxon>Bacillota</taxon>
        <taxon>Bacilli</taxon>
        <taxon>Bacillales</taxon>
        <taxon>Bacillaceae</taxon>
        <taxon>Bacillus</taxon>
    </lineage>
</organism>
<accession>A0A0T6BVF1</accession>